<dbReference type="EMBL" id="JBHPKH010000018">
    <property type="protein sequence ID" value="MFC1572480.1"/>
    <property type="molecule type" value="Genomic_DNA"/>
</dbReference>
<feature type="transmembrane region" description="Helical" evidence="7">
    <location>
        <begin position="26"/>
        <end position="47"/>
    </location>
</feature>
<feature type="domain" description="GtrA/DPMS transmembrane" evidence="8">
    <location>
        <begin position="28"/>
        <end position="143"/>
    </location>
</feature>
<feature type="transmembrane region" description="Helical" evidence="7">
    <location>
        <begin position="59"/>
        <end position="78"/>
    </location>
</feature>
<keyword evidence="5 7" id="KW-0472">Membrane</keyword>
<proteinExistence type="inferred from homology"/>
<sequence length="167" mass="18814">MREKASPGERDSLREHLPTRDTTWRFFRFCVLTVISFSINLGLTALLHEVFAIDERVSFAIALVVVFVVNFLMQRYYVYRAAGGSARRQLVLYLLSSLGFRGSEYLAFLLVHSVLGVHYLISVVGVLGVSFMAKFFFYGTVVFRGESKQASSSGCDPKNRDEPGQPQ</sequence>
<comment type="caution">
    <text evidence="9">The sequence shown here is derived from an EMBL/GenBank/DDBJ whole genome shotgun (WGS) entry which is preliminary data.</text>
</comment>
<evidence type="ECO:0000256" key="4">
    <source>
        <dbReference type="ARBA" id="ARBA00022989"/>
    </source>
</evidence>
<organism evidence="9 10">
    <name type="scientific">Eiseniibacteriota bacterium</name>
    <dbReference type="NCBI Taxonomy" id="2212470"/>
    <lineage>
        <taxon>Bacteria</taxon>
        <taxon>Candidatus Eiseniibacteriota</taxon>
    </lineage>
</organism>
<keyword evidence="3 7" id="KW-0812">Transmembrane</keyword>
<comment type="similarity">
    <text evidence="2">Belongs to the GtrA family.</text>
</comment>
<dbReference type="Pfam" id="PF04138">
    <property type="entry name" value="GtrA_DPMS_TM"/>
    <property type="match status" value="1"/>
</dbReference>
<gene>
    <name evidence="9" type="ORF">ACFL6M_02665</name>
</gene>
<evidence type="ECO:0000256" key="7">
    <source>
        <dbReference type="SAM" id="Phobius"/>
    </source>
</evidence>
<evidence type="ECO:0000313" key="9">
    <source>
        <dbReference type="EMBL" id="MFC1572480.1"/>
    </source>
</evidence>
<evidence type="ECO:0000259" key="8">
    <source>
        <dbReference type="Pfam" id="PF04138"/>
    </source>
</evidence>
<evidence type="ECO:0000313" key="10">
    <source>
        <dbReference type="Proteomes" id="UP001593833"/>
    </source>
</evidence>
<accession>A0ABV6YJG8</accession>
<evidence type="ECO:0000256" key="5">
    <source>
        <dbReference type="ARBA" id="ARBA00023136"/>
    </source>
</evidence>
<keyword evidence="10" id="KW-1185">Reference proteome</keyword>
<reference evidence="9 10" key="1">
    <citation type="submission" date="2024-09" db="EMBL/GenBank/DDBJ databases">
        <authorList>
            <person name="D'Angelo T."/>
        </authorList>
    </citation>
    <scope>NUCLEOTIDE SEQUENCE [LARGE SCALE GENOMIC DNA]</scope>
    <source>
        <strain evidence="9">SAG AM-320-E07</strain>
    </source>
</reference>
<feature type="region of interest" description="Disordered" evidence="6">
    <location>
        <begin position="148"/>
        <end position="167"/>
    </location>
</feature>
<dbReference type="PANTHER" id="PTHR38459">
    <property type="entry name" value="PROPHAGE BACTOPRENOL-LINKED GLUCOSE TRANSLOCASE HOMOLOG"/>
    <property type="match status" value="1"/>
</dbReference>
<evidence type="ECO:0000256" key="6">
    <source>
        <dbReference type="SAM" id="MobiDB-lite"/>
    </source>
</evidence>
<protein>
    <submittedName>
        <fullName evidence="9">GtrA family protein</fullName>
    </submittedName>
</protein>
<keyword evidence="4 7" id="KW-1133">Transmembrane helix</keyword>
<feature type="compositionally biased region" description="Basic and acidic residues" evidence="6">
    <location>
        <begin position="157"/>
        <end position="167"/>
    </location>
</feature>
<dbReference type="PANTHER" id="PTHR38459:SF1">
    <property type="entry name" value="PROPHAGE BACTOPRENOL-LINKED GLUCOSE TRANSLOCASE HOMOLOG"/>
    <property type="match status" value="1"/>
</dbReference>
<comment type="subcellular location">
    <subcellularLocation>
        <location evidence="1">Membrane</location>
        <topology evidence="1">Multi-pass membrane protein</topology>
    </subcellularLocation>
</comment>
<feature type="transmembrane region" description="Helical" evidence="7">
    <location>
        <begin position="117"/>
        <end position="143"/>
    </location>
</feature>
<dbReference type="Proteomes" id="UP001593833">
    <property type="component" value="Unassembled WGS sequence"/>
</dbReference>
<evidence type="ECO:0000256" key="1">
    <source>
        <dbReference type="ARBA" id="ARBA00004141"/>
    </source>
</evidence>
<evidence type="ECO:0000256" key="2">
    <source>
        <dbReference type="ARBA" id="ARBA00009399"/>
    </source>
</evidence>
<dbReference type="InterPro" id="IPR051401">
    <property type="entry name" value="GtrA_CellWall_Glycosyl"/>
</dbReference>
<feature type="transmembrane region" description="Helical" evidence="7">
    <location>
        <begin position="90"/>
        <end position="111"/>
    </location>
</feature>
<dbReference type="InterPro" id="IPR007267">
    <property type="entry name" value="GtrA_DPMS_TM"/>
</dbReference>
<evidence type="ECO:0000256" key="3">
    <source>
        <dbReference type="ARBA" id="ARBA00022692"/>
    </source>
</evidence>
<name>A0ABV6YJG8_UNCEI</name>